<dbReference type="InterPro" id="IPR043502">
    <property type="entry name" value="DNA/RNA_pol_sf"/>
</dbReference>
<dbReference type="AlphaFoldDB" id="A0AAN8JJQ4"/>
<dbReference type="Proteomes" id="UP001347796">
    <property type="component" value="Unassembled WGS sequence"/>
</dbReference>
<protein>
    <recommendedName>
        <fullName evidence="1">Reverse transcriptase domain-containing protein</fullName>
    </recommendedName>
</protein>
<evidence type="ECO:0000259" key="1">
    <source>
        <dbReference type="PROSITE" id="PS50878"/>
    </source>
</evidence>
<organism evidence="2 3">
    <name type="scientific">Patella caerulea</name>
    <name type="common">Rayed Mediterranean limpet</name>
    <dbReference type="NCBI Taxonomy" id="87958"/>
    <lineage>
        <taxon>Eukaryota</taxon>
        <taxon>Metazoa</taxon>
        <taxon>Spiralia</taxon>
        <taxon>Lophotrochozoa</taxon>
        <taxon>Mollusca</taxon>
        <taxon>Gastropoda</taxon>
        <taxon>Patellogastropoda</taxon>
        <taxon>Patelloidea</taxon>
        <taxon>Patellidae</taxon>
        <taxon>Patella</taxon>
    </lineage>
</organism>
<dbReference type="PANTHER" id="PTHR33050">
    <property type="entry name" value="REVERSE TRANSCRIPTASE DOMAIN-CONTAINING PROTEIN"/>
    <property type="match status" value="1"/>
</dbReference>
<reference evidence="2 3" key="1">
    <citation type="submission" date="2024-01" db="EMBL/GenBank/DDBJ databases">
        <title>The genome of the rayed Mediterranean limpet Patella caerulea (Linnaeus, 1758).</title>
        <authorList>
            <person name="Anh-Thu Weber A."/>
            <person name="Halstead-Nussloch G."/>
        </authorList>
    </citation>
    <scope>NUCLEOTIDE SEQUENCE [LARGE SCALE GENOMIC DNA]</scope>
    <source>
        <strain evidence="2">AATW-2023a</strain>
        <tissue evidence="2">Whole specimen</tissue>
    </source>
</reference>
<dbReference type="SUPFAM" id="SSF56672">
    <property type="entry name" value="DNA/RNA polymerases"/>
    <property type="match status" value="1"/>
</dbReference>
<dbReference type="Pfam" id="PF00078">
    <property type="entry name" value="RVT_1"/>
    <property type="match status" value="1"/>
</dbReference>
<dbReference type="PANTHER" id="PTHR33050:SF7">
    <property type="entry name" value="RIBONUCLEASE H"/>
    <property type="match status" value="1"/>
</dbReference>
<dbReference type="EMBL" id="JAZGQO010000010">
    <property type="protein sequence ID" value="KAK6175834.1"/>
    <property type="molecule type" value="Genomic_DNA"/>
</dbReference>
<dbReference type="InterPro" id="IPR043128">
    <property type="entry name" value="Rev_trsase/Diguanyl_cyclase"/>
</dbReference>
<proteinExistence type="predicted"/>
<name>A0AAN8JJQ4_PATCE</name>
<evidence type="ECO:0000313" key="3">
    <source>
        <dbReference type="Proteomes" id="UP001347796"/>
    </source>
</evidence>
<accession>A0AAN8JJQ4</accession>
<dbReference type="InterPro" id="IPR000477">
    <property type="entry name" value="RT_dom"/>
</dbReference>
<feature type="domain" description="Reverse transcriptase" evidence="1">
    <location>
        <begin position="1"/>
        <end position="159"/>
    </location>
</feature>
<comment type="caution">
    <text evidence="2">The sequence shown here is derived from an EMBL/GenBank/DDBJ whole genome shotgun (WGS) entry which is preliminary data.</text>
</comment>
<dbReference type="PROSITE" id="PS50878">
    <property type="entry name" value="RT_POL"/>
    <property type="match status" value="1"/>
</dbReference>
<dbReference type="InterPro" id="IPR052055">
    <property type="entry name" value="Hepadnavirus_pol/RT"/>
</dbReference>
<dbReference type="Gene3D" id="3.30.70.270">
    <property type="match status" value="1"/>
</dbReference>
<sequence length="503" mass="57082">MNVFLNLWIKDSPFRLETLRDIHRMVDVDAFMVACDEKSGYDHVRLSDASQTYSGIQFGGYVMTCTTLPFGWKASPFIYQSIGLSVTSYLREYSITNSLYIDDRFLSSSNFTSAGQSYDQAKRLAYVMLSLLTRLGYTLSLNKCTLEPTTCLKYLGLYIDSVKQAYILPDDKKVKFIELRDYVLSRKNVDIKTLQRFSGKCISMALAVPGCRLFTREVNRAISRCSKHSRMVDVDSDLRKELEHWKFIDSWQGALLWRPEFHKTIDMATDSSQFRYGAVVKLGNSEINLGDYWPEGDNRPIHLKEADAVLKSLQSLDVSLRNSRVDVSVDNMAVISVWGNHGGRDTRLNSIIKEIFNCVVTLNMDLHMKFVPSSLNLADGESRILNASDTMLSSKSWLEVESIYGPHSVDLMALDSNTMTLSDGTPLRHFTPTFSPLSSGVNVFCQTLESESNPYVFPPYGMIFPILCFLEQQHVECTVVVPQIRPLPIWWPMINNAGMISHI</sequence>
<evidence type="ECO:0000313" key="2">
    <source>
        <dbReference type="EMBL" id="KAK6175834.1"/>
    </source>
</evidence>
<gene>
    <name evidence="2" type="ORF">SNE40_014216</name>
</gene>
<keyword evidence="3" id="KW-1185">Reference proteome</keyword>